<evidence type="ECO:0000256" key="7">
    <source>
        <dbReference type="ARBA" id="ARBA00023012"/>
    </source>
</evidence>
<name>A0A512AYQ8_9BACT</name>
<evidence type="ECO:0000256" key="6">
    <source>
        <dbReference type="ARBA" id="ARBA00022840"/>
    </source>
</evidence>
<dbReference type="OrthoDB" id="1931120at2"/>
<feature type="domain" description="Histidine kinase" evidence="9">
    <location>
        <begin position="230"/>
        <end position="453"/>
    </location>
</feature>
<dbReference type="AlphaFoldDB" id="A0A512AYQ8"/>
<dbReference type="CDD" id="cd00075">
    <property type="entry name" value="HATPase"/>
    <property type="match status" value="1"/>
</dbReference>
<dbReference type="PROSITE" id="PS50109">
    <property type="entry name" value="HIS_KIN"/>
    <property type="match status" value="1"/>
</dbReference>
<proteinExistence type="predicted"/>
<evidence type="ECO:0000256" key="3">
    <source>
        <dbReference type="ARBA" id="ARBA00022679"/>
    </source>
</evidence>
<keyword evidence="8" id="KW-0472">Membrane</keyword>
<evidence type="ECO:0000256" key="2">
    <source>
        <dbReference type="ARBA" id="ARBA00012438"/>
    </source>
</evidence>
<evidence type="ECO:0000256" key="5">
    <source>
        <dbReference type="ARBA" id="ARBA00022777"/>
    </source>
</evidence>
<keyword evidence="4" id="KW-0547">Nucleotide-binding</keyword>
<reference evidence="10 11" key="1">
    <citation type="submission" date="2019-07" db="EMBL/GenBank/DDBJ databases">
        <title>Whole genome shotgun sequence of Adhaeribacter aerolatus NBRC 106133.</title>
        <authorList>
            <person name="Hosoyama A."/>
            <person name="Uohara A."/>
            <person name="Ohji S."/>
            <person name="Ichikawa N."/>
        </authorList>
    </citation>
    <scope>NUCLEOTIDE SEQUENCE [LARGE SCALE GENOMIC DNA]</scope>
    <source>
        <strain evidence="10 11">NBRC 106133</strain>
    </source>
</reference>
<dbReference type="EC" id="2.7.13.3" evidence="2"/>
<dbReference type="InterPro" id="IPR036890">
    <property type="entry name" value="HATPase_C_sf"/>
</dbReference>
<comment type="catalytic activity">
    <reaction evidence="1">
        <text>ATP + protein L-histidine = ADP + protein N-phospho-L-histidine.</text>
        <dbReference type="EC" id="2.7.13.3"/>
    </reaction>
</comment>
<keyword evidence="3" id="KW-0808">Transferase</keyword>
<accession>A0A512AYQ8</accession>
<keyword evidence="7" id="KW-0902">Two-component regulatory system</keyword>
<evidence type="ECO:0000313" key="11">
    <source>
        <dbReference type="Proteomes" id="UP000321532"/>
    </source>
</evidence>
<keyword evidence="11" id="KW-1185">Reference proteome</keyword>
<dbReference type="InterPro" id="IPR003594">
    <property type="entry name" value="HATPase_dom"/>
</dbReference>
<dbReference type="InterPro" id="IPR005467">
    <property type="entry name" value="His_kinase_dom"/>
</dbReference>
<dbReference type="PANTHER" id="PTHR43065">
    <property type="entry name" value="SENSOR HISTIDINE KINASE"/>
    <property type="match status" value="1"/>
</dbReference>
<keyword evidence="6" id="KW-0067">ATP-binding</keyword>
<organism evidence="10 11">
    <name type="scientific">Adhaeribacter aerolatus</name>
    <dbReference type="NCBI Taxonomy" id="670289"/>
    <lineage>
        <taxon>Bacteria</taxon>
        <taxon>Pseudomonadati</taxon>
        <taxon>Bacteroidota</taxon>
        <taxon>Cytophagia</taxon>
        <taxon>Cytophagales</taxon>
        <taxon>Hymenobacteraceae</taxon>
        <taxon>Adhaeribacter</taxon>
    </lineage>
</organism>
<dbReference type="RefSeq" id="WP_146898115.1">
    <property type="nucleotide sequence ID" value="NZ_BJYS01000018.1"/>
</dbReference>
<comment type="caution">
    <text evidence="10">The sequence shown here is derived from an EMBL/GenBank/DDBJ whole genome shotgun (WGS) entry which is preliminary data.</text>
</comment>
<keyword evidence="5 10" id="KW-0418">Kinase</keyword>
<evidence type="ECO:0000256" key="8">
    <source>
        <dbReference type="SAM" id="Phobius"/>
    </source>
</evidence>
<keyword evidence="8" id="KW-0812">Transmembrane</keyword>
<dbReference type="InterPro" id="IPR004358">
    <property type="entry name" value="Sig_transdc_His_kin-like_C"/>
</dbReference>
<dbReference type="GO" id="GO:0005524">
    <property type="term" value="F:ATP binding"/>
    <property type="evidence" value="ECO:0007669"/>
    <property type="project" value="UniProtKB-KW"/>
</dbReference>
<feature type="transmembrane region" description="Helical" evidence="8">
    <location>
        <begin position="12"/>
        <end position="29"/>
    </location>
</feature>
<sequence length="453" mass="51949">MVYNRFRLRVLLRFMLLIAVTGVFLYVLLYQHWYITAFCLLLVMLGLLLDLFSYLEKTNRELIRFFTAIRYEDFTQRFPTEPKTGSFADLSAELNNTIAAFQRIKADKEANHLYLQNLVAHLRIGIITFNESGEVNLMNQAAKDLLRVPHLTSIQALQRISSELVEAMQTLENEESRLVVINHFEEQLLLTVKASTFRLQGQALKIISLQNIRSEMEEKELDAWQKLIRVLSHEIMNSITPVISLTNSIGTLVEAELVNREDHEAPDEEVIQDIRTGLQTIEKRSEGLLHFVEKYRKLTRIPKPRLQPLDLTELLKGIQQLLQREFQEGGVQLQVRLPSTPLPLSADADMIEQVVINLLKNALEACQESPNPQVEIKAYADVQENNRLKVEIKDNGKGIPEDILDQIFVPFYTTKRHGSGIGLSLSRQIMRLHKGSLRVTHTSPGQTIFTLVF</sequence>
<dbReference type="SMART" id="SM00387">
    <property type="entry name" value="HATPase_c"/>
    <property type="match status" value="1"/>
</dbReference>
<evidence type="ECO:0000313" key="10">
    <source>
        <dbReference type="EMBL" id="GEO04853.1"/>
    </source>
</evidence>
<dbReference type="Gene3D" id="3.30.565.10">
    <property type="entry name" value="Histidine kinase-like ATPase, C-terminal domain"/>
    <property type="match status" value="1"/>
</dbReference>
<dbReference type="PANTHER" id="PTHR43065:SF46">
    <property type="entry name" value="C4-DICARBOXYLATE TRANSPORT SENSOR PROTEIN DCTB"/>
    <property type="match status" value="1"/>
</dbReference>
<dbReference type="GO" id="GO:0004673">
    <property type="term" value="F:protein histidine kinase activity"/>
    <property type="evidence" value="ECO:0007669"/>
    <property type="project" value="UniProtKB-EC"/>
</dbReference>
<evidence type="ECO:0000256" key="4">
    <source>
        <dbReference type="ARBA" id="ARBA00022741"/>
    </source>
</evidence>
<protein>
    <recommendedName>
        <fullName evidence="2">histidine kinase</fullName>
        <ecNumber evidence="2">2.7.13.3</ecNumber>
    </recommendedName>
</protein>
<dbReference type="Pfam" id="PF02518">
    <property type="entry name" value="HATPase_c"/>
    <property type="match status" value="1"/>
</dbReference>
<evidence type="ECO:0000256" key="1">
    <source>
        <dbReference type="ARBA" id="ARBA00000085"/>
    </source>
</evidence>
<dbReference type="EMBL" id="BJYS01000018">
    <property type="protein sequence ID" value="GEO04853.1"/>
    <property type="molecule type" value="Genomic_DNA"/>
</dbReference>
<dbReference type="SUPFAM" id="SSF55874">
    <property type="entry name" value="ATPase domain of HSP90 chaperone/DNA topoisomerase II/histidine kinase"/>
    <property type="match status" value="1"/>
</dbReference>
<feature type="transmembrane region" description="Helical" evidence="8">
    <location>
        <begin position="35"/>
        <end position="55"/>
    </location>
</feature>
<evidence type="ECO:0000259" key="9">
    <source>
        <dbReference type="PROSITE" id="PS50109"/>
    </source>
</evidence>
<dbReference type="PRINTS" id="PR00344">
    <property type="entry name" value="BCTRLSENSOR"/>
</dbReference>
<keyword evidence="8" id="KW-1133">Transmembrane helix</keyword>
<dbReference type="Proteomes" id="UP000321532">
    <property type="component" value="Unassembled WGS sequence"/>
</dbReference>
<gene>
    <name evidence="10" type="ORF">AAE02nite_25170</name>
</gene>
<dbReference type="GO" id="GO:0000160">
    <property type="term" value="P:phosphorelay signal transduction system"/>
    <property type="evidence" value="ECO:0007669"/>
    <property type="project" value="UniProtKB-KW"/>
</dbReference>